<feature type="signal peptide" evidence="1">
    <location>
        <begin position="1"/>
        <end position="29"/>
    </location>
</feature>
<evidence type="ECO:0000313" key="3">
    <source>
        <dbReference type="Proteomes" id="UP001172102"/>
    </source>
</evidence>
<keyword evidence="1" id="KW-0732">Signal</keyword>
<feature type="chain" id="PRO_5041229371" description="Secreted protein" evidence="1">
    <location>
        <begin position="30"/>
        <end position="91"/>
    </location>
</feature>
<evidence type="ECO:0008006" key="4">
    <source>
        <dbReference type="Google" id="ProtNLM"/>
    </source>
</evidence>
<sequence length="91" mass="10624">MTMWPRRIKAIRRILRILFMMRWFSTSKARKLELFCVFSQAAHPLVESFCLWSCRTTKARVSRMAVAGLLKRRSRAMTGGVCPDCREGGWL</sequence>
<keyword evidence="3" id="KW-1185">Reference proteome</keyword>
<accession>A0AA39ZXX4</accession>
<organism evidence="2 3">
    <name type="scientific">Lasiosphaeris hirsuta</name>
    <dbReference type="NCBI Taxonomy" id="260670"/>
    <lineage>
        <taxon>Eukaryota</taxon>
        <taxon>Fungi</taxon>
        <taxon>Dikarya</taxon>
        <taxon>Ascomycota</taxon>
        <taxon>Pezizomycotina</taxon>
        <taxon>Sordariomycetes</taxon>
        <taxon>Sordariomycetidae</taxon>
        <taxon>Sordariales</taxon>
        <taxon>Lasiosphaeriaceae</taxon>
        <taxon>Lasiosphaeris</taxon>
    </lineage>
</organism>
<proteinExistence type="predicted"/>
<gene>
    <name evidence="2" type="ORF">B0H67DRAFT_594718</name>
</gene>
<comment type="caution">
    <text evidence="2">The sequence shown here is derived from an EMBL/GenBank/DDBJ whole genome shotgun (WGS) entry which is preliminary data.</text>
</comment>
<dbReference type="EMBL" id="JAUKUA010000007">
    <property type="protein sequence ID" value="KAK0705674.1"/>
    <property type="molecule type" value="Genomic_DNA"/>
</dbReference>
<reference evidence="2" key="1">
    <citation type="submission" date="2023-06" db="EMBL/GenBank/DDBJ databases">
        <title>Genome-scale phylogeny and comparative genomics of the fungal order Sordariales.</title>
        <authorList>
            <consortium name="Lawrence Berkeley National Laboratory"/>
            <person name="Hensen N."/>
            <person name="Bonometti L."/>
            <person name="Westerberg I."/>
            <person name="Brannstrom I.O."/>
            <person name="Guillou S."/>
            <person name="Cros-Aarteil S."/>
            <person name="Calhoun S."/>
            <person name="Haridas S."/>
            <person name="Kuo A."/>
            <person name="Mondo S."/>
            <person name="Pangilinan J."/>
            <person name="Riley R."/>
            <person name="Labutti K."/>
            <person name="Andreopoulos B."/>
            <person name="Lipzen A."/>
            <person name="Chen C."/>
            <person name="Yanf M."/>
            <person name="Daum C."/>
            <person name="Ng V."/>
            <person name="Clum A."/>
            <person name="Steindorff A."/>
            <person name="Ohm R."/>
            <person name="Martin F."/>
            <person name="Silar P."/>
            <person name="Natvig D."/>
            <person name="Lalanne C."/>
            <person name="Gautier V."/>
            <person name="Ament-Velasquez S.L."/>
            <person name="Kruys A."/>
            <person name="Hutchinson M.I."/>
            <person name="Powell A.J."/>
            <person name="Barry K."/>
            <person name="Miller A.N."/>
            <person name="Grigoriev I.V."/>
            <person name="Debuchy R."/>
            <person name="Gladieux P."/>
            <person name="Thoren M.H."/>
            <person name="Johannesson H."/>
        </authorList>
    </citation>
    <scope>NUCLEOTIDE SEQUENCE</scope>
    <source>
        <strain evidence="2">SMH4607-1</strain>
    </source>
</reference>
<dbReference type="AlphaFoldDB" id="A0AA39ZXX4"/>
<evidence type="ECO:0000256" key="1">
    <source>
        <dbReference type="SAM" id="SignalP"/>
    </source>
</evidence>
<evidence type="ECO:0000313" key="2">
    <source>
        <dbReference type="EMBL" id="KAK0705674.1"/>
    </source>
</evidence>
<dbReference type="Proteomes" id="UP001172102">
    <property type="component" value="Unassembled WGS sequence"/>
</dbReference>
<name>A0AA39ZXX4_9PEZI</name>
<protein>
    <recommendedName>
        <fullName evidence="4">Secreted protein</fullName>
    </recommendedName>
</protein>